<gene>
    <name evidence="1" type="ORF">SLEP1_g9976</name>
</gene>
<keyword evidence="2" id="KW-1185">Reference proteome</keyword>
<sequence>MHSTIAIPLFCLYLGYPSGNHWRLIGFFGRKPKEKDEVGKVVTGNNSVLVLQGALVPLLKFGNKGLQRIGIVRAWLRAHGNKGGAWVCMEEHGPPID</sequence>
<accession>A0AAV5IG20</accession>
<dbReference type="AlphaFoldDB" id="A0AAV5IG20"/>
<organism evidence="1 2">
    <name type="scientific">Rubroshorea leprosula</name>
    <dbReference type="NCBI Taxonomy" id="152421"/>
    <lineage>
        <taxon>Eukaryota</taxon>
        <taxon>Viridiplantae</taxon>
        <taxon>Streptophyta</taxon>
        <taxon>Embryophyta</taxon>
        <taxon>Tracheophyta</taxon>
        <taxon>Spermatophyta</taxon>
        <taxon>Magnoliopsida</taxon>
        <taxon>eudicotyledons</taxon>
        <taxon>Gunneridae</taxon>
        <taxon>Pentapetalae</taxon>
        <taxon>rosids</taxon>
        <taxon>malvids</taxon>
        <taxon>Malvales</taxon>
        <taxon>Dipterocarpaceae</taxon>
        <taxon>Rubroshorea</taxon>
    </lineage>
</organism>
<evidence type="ECO:0000313" key="2">
    <source>
        <dbReference type="Proteomes" id="UP001054252"/>
    </source>
</evidence>
<dbReference type="Proteomes" id="UP001054252">
    <property type="component" value="Unassembled WGS sequence"/>
</dbReference>
<proteinExistence type="predicted"/>
<dbReference type="EMBL" id="BPVZ01000010">
    <property type="protein sequence ID" value="GKU96782.1"/>
    <property type="molecule type" value="Genomic_DNA"/>
</dbReference>
<name>A0AAV5IG20_9ROSI</name>
<comment type="caution">
    <text evidence="1">The sequence shown here is derived from an EMBL/GenBank/DDBJ whole genome shotgun (WGS) entry which is preliminary data.</text>
</comment>
<reference evidence="1 2" key="1">
    <citation type="journal article" date="2021" name="Commun. Biol.">
        <title>The genome of Shorea leprosula (Dipterocarpaceae) highlights the ecological relevance of drought in aseasonal tropical rainforests.</title>
        <authorList>
            <person name="Ng K.K.S."/>
            <person name="Kobayashi M.J."/>
            <person name="Fawcett J.A."/>
            <person name="Hatakeyama M."/>
            <person name="Paape T."/>
            <person name="Ng C.H."/>
            <person name="Ang C.C."/>
            <person name="Tnah L.H."/>
            <person name="Lee C.T."/>
            <person name="Nishiyama T."/>
            <person name="Sese J."/>
            <person name="O'Brien M.J."/>
            <person name="Copetti D."/>
            <person name="Mohd Noor M.I."/>
            <person name="Ong R.C."/>
            <person name="Putra M."/>
            <person name="Sireger I.Z."/>
            <person name="Indrioko S."/>
            <person name="Kosugi Y."/>
            <person name="Izuno A."/>
            <person name="Isagi Y."/>
            <person name="Lee S.L."/>
            <person name="Shimizu K.K."/>
        </authorList>
    </citation>
    <scope>NUCLEOTIDE SEQUENCE [LARGE SCALE GENOMIC DNA]</scope>
    <source>
        <strain evidence="1">214</strain>
    </source>
</reference>
<protein>
    <submittedName>
        <fullName evidence="1">Uncharacterized protein</fullName>
    </submittedName>
</protein>
<evidence type="ECO:0000313" key="1">
    <source>
        <dbReference type="EMBL" id="GKU96782.1"/>
    </source>
</evidence>